<evidence type="ECO:0008006" key="3">
    <source>
        <dbReference type="Google" id="ProtNLM"/>
    </source>
</evidence>
<protein>
    <recommendedName>
        <fullName evidence="3">DUF695 domain-containing protein</fullName>
    </recommendedName>
</protein>
<dbReference type="RefSeq" id="WP_307272052.1">
    <property type="nucleotide sequence ID" value="NZ_JAUSVX010000003.1"/>
</dbReference>
<keyword evidence="2" id="KW-1185">Reference proteome</keyword>
<evidence type="ECO:0000313" key="2">
    <source>
        <dbReference type="Proteomes" id="UP001242480"/>
    </source>
</evidence>
<comment type="caution">
    <text evidence="1">The sequence shown here is derived from an EMBL/GenBank/DDBJ whole genome shotgun (WGS) entry which is preliminary data.</text>
</comment>
<dbReference type="Proteomes" id="UP001242480">
    <property type="component" value="Unassembled WGS sequence"/>
</dbReference>
<dbReference type="EMBL" id="JAUSVX010000003">
    <property type="protein sequence ID" value="MDQ0469384.1"/>
    <property type="molecule type" value="Genomic_DNA"/>
</dbReference>
<name>A0ABU0J573_9HYPH</name>
<sequence>MNAINIIAPYRYLGMWVFDDPRVGLSAEPFVGGADTMIDRVTERISDAGNGFVLVFSASPFPGHQFRLDWRRAEGSGNIYYSHELDAEGWLCPALFRYFAERPDAIYVQVKPRPSIGEAVAGA</sequence>
<evidence type="ECO:0000313" key="1">
    <source>
        <dbReference type="EMBL" id="MDQ0469384.1"/>
    </source>
</evidence>
<proteinExistence type="predicted"/>
<organism evidence="1 2">
    <name type="scientific">Labrys wisconsinensis</name>
    <dbReference type="NCBI Taxonomy" id="425677"/>
    <lineage>
        <taxon>Bacteria</taxon>
        <taxon>Pseudomonadati</taxon>
        <taxon>Pseudomonadota</taxon>
        <taxon>Alphaproteobacteria</taxon>
        <taxon>Hyphomicrobiales</taxon>
        <taxon>Xanthobacteraceae</taxon>
        <taxon>Labrys</taxon>
    </lineage>
</organism>
<reference evidence="1 2" key="1">
    <citation type="submission" date="2023-07" db="EMBL/GenBank/DDBJ databases">
        <title>Genomic Encyclopedia of Type Strains, Phase IV (KMG-IV): sequencing the most valuable type-strain genomes for metagenomic binning, comparative biology and taxonomic classification.</title>
        <authorList>
            <person name="Goeker M."/>
        </authorList>
    </citation>
    <scope>NUCLEOTIDE SEQUENCE [LARGE SCALE GENOMIC DNA]</scope>
    <source>
        <strain evidence="1 2">DSM 19619</strain>
    </source>
</reference>
<dbReference type="InterPro" id="IPR046562">
    <property type="entry name" value="DUF6717"/>
</dbReference>
<accession>A0ABU0J573</accession>
<dbReference type="Pfam" id="PF20475">
    <property type="entry name" value="DUF6717"/>
    <property type="match status" value="1"/>
</dbReference>
<gene>
    <name evidence="1" type="ORF">QO011_002395</name>
</gene>